<evidence type="ECO:0000259" key="2">
    <source>
        <dbReference type="Pfam" id="PF00534"/>
    </source>
</evidence>
<dbReference type="Proteomes" id="UP000019402">
    <property type="component" value="Unassembled WGS sequence"/>
</dbReference>
<dbReference type="Pfam" id="PF00534">
    <property type="entry name" value="Glycos_transf_1"/>
    <property type="match status" value="1"/>
</dbReference>
<dbReference type="InterPro" id="IPR028098">
    <property type="entry name" value="Glyco_trans_4-like_N"/>
</dbReference>
<dbReference type="EMBL" id="BAMD01000061">
    <property type="protein sequence ID" value="GAF04923.1"/>
    <property type="molecule type" value="Genomic_DNA"/>
</dbReference>
<dbReference type="GO" id="GO:0016757">
    <property type="term" value="F:glycosyltransferase activity"/>
    <property type="evidence" value="ECO:0007669"/>
    <property type="project" value="InterPro"/>
</dbReference>
<keyword evidence="5" id="KW-1185">Reference proteome</keyword>
<keyword evidence="1 4" id="KW-0808">Transferase</keyword>
<dbReference type="PANTHER" id="PTHR46401:SF2">
    <property type="entry name" value="GLYCOSYLTRANSFERASE WBBK-RELATED"/>
    <property type="match status" value="1"/>
</dbReference>
<sequence length="348" mass="39852">MNKTKVTYYFRKPQPQYFSIEKVFEQVIAHMPKDIEPVIYKLKNGTNGWWGRLKALWEVWRNRGGINHITGDITFVALALPKKGLVVTFHDMESLAQYKGWRFMILKYLWVNIPVRRAQEVTVISEHTKKQLLQWTGCNSNKITVIHNPLPENINYCPKNLNVLCPTILVMGTKANKNVEGIFKAVYLLKKQWLEKKRTELGTKYLPVGIKLLVVGDLNPEQKALSKQYKLDVDNLVQVPYEQIMHAYQSCDLLCFPSFYEGFGLPIIEAQAIGRPVITSDFGAMKEIAGAGALLVDPHDCHQIAAAIEALLHNPTQRNKVIAEGLRNIQQFKVNHISSLYKQLYEFS</sequence>
<reference evidence="4 5" key="1">
    <citation type="journal article" date="2014" name="Genome Announc.">
        <title>Draft Genome Sequence of Cytophaga fermentans JCM 21142T, a Facultative Anaerobe Isolated from Marine Mud.</title>
        <authorList>
            <person name="Starns D."/>
            <person name="Oshima K."/>
            <person name="Suda W."/>
            <person name="Iino T."/>
            <person name="Yuki M."/>
            <person name="Inoue J."/>
            <person name="Kitamura K."/>
            <person name="Iida T."/>
            <person name="Darby A."/>
            <person name="Hattori M."/>
            <person name="Ohkuma M."/>
        </authorList>
    </citation>
    <scope>NUCLEOTIDE SEQUENCE [LARGE SCALE GENOMIC DNA]</scope>
    <source>
        <strain evidence="4 5">JCM 21142</strain>
    </source>
</reference>
<feature type="domain" description="Glycosyltransferase subfamily 4-like N-terminal" evidence="3">
    <location>
        <begin position="67"/>
        <end position="149"/>
    </location>
</feature>
<dbReference type="GO" id="GO:0009103">
    <property type="term" value="P:lipopolysaccharide biosynthetic process"/>
    <property type="evidence" value="ECO:0007669"/>
    <property type="project" value="TreeGrafter"/>
</dbReference>
<dbReference type="PANTHER" id="PTHR46401">
    <property type="entry name" value="GLYCOSYLTRANSFERASE WBBK-RELATED"/>
    <property type="match status" value="1"/>
</dbReference>
<dbReference type="Gene3D" id="3.40.50.2000">
    <property type="entry name" value="Glycogen Phosphorylase B"/>
    <property type="match status" value="2"/>
</dbReference>
<evidence type="ECO:0000259" key="3">
    <source>
        <dbReference type="Pfam" id="PF13439"/>
    </source>
</evidence>
<dbReference type="eggNOG" id="COG0438">
    <property type="taxonomic scope" value="Bacteria"/>
</dbReference>
<dbReference type="RefSeq" id="WP_027471803.1">
    <property type="nucleotide sequence ID" value="NZ_BAMD01000061.1"/>
</dbReference>
<gene>
    <name evidence="4" type="ORF">JCM21142_93646</name>
</gene>
<dbReference type="OrthoDB" id="9801609at2"/>
<dbReference type="Pfam" id="PF13439">
    <property type="entry name" value="Glyco_transf_4"/>
    <property type="match status" value="1"/>
</dbReference>
<comment type="caution">
    <text evidence="4">The sequence shown here is derived from an EMBL/GenBank/DDBJ whole genome shotgun (WGS) entry which is preliminary data.</text>
</comment>
<accession>W7YBB6</accession>
<name>W7YBB6_9BACT</name>
<dbReference type="InterPro" id="IPR001296">
    <property type="entry name" value="Glyco_trans_1"/>
</dbReference>
<dbReference type="STRING" id="869213.GCA_000517085_02145"/>
<proteinExistence type="predicted"/>
<organism evidence="4 5">
    <name type="scientific">Saccharicrinis fermentans DSM 9555 = JCM 21142</name>
    <dbReference type="NCBI Taxonomy" id="869213"/>
    <lineage>
        <taxon>Bacteria</taxon>
        <taxon>Pseudomonadati</taxon>
        <taxon>Bacteroidota</taxon>
        <taxon>Bacteroidia</taxon>
        <taxon>Marinilabiliales</taxon>
        <taxon>Marinilabiliaceae</taxon>
        <taxon>Saccharicrinis</taxon>
    </lineage>
</organism>
<evidence type="ECO:0000313" key="5">
    <source>
        <dbReference type="Proteomes" id="UP000019402"/>
    </source>
</evidence>
<protein>
    <submittedName>
        <fullName evidence="4">D-inositol-3-phosphate glycosyltransferase</fullName>
    </submittedName>
</protein>
<dbReference type="CDD" id="cd03809">
    <property type="entry name" value="GT4_MtfB-like"/>
    <property type="match status" value="1"/>
</dbReference>
<evidence type="ECO:0000256" key="1">
    <source>
        <dbReference type="ARBA" id="ARBA00022679"/>
    </source>
</evidence>
<feature type="domain" description="Glycosyl transferase family 1" evidence="2">
    <location>
        <begin position="175"/>
        <end position="324"/>
    </location>
</feature>
<dbReference type="SUPFAM" id="SSF53756">
    <property type="entry name" value="UDP-Glycosyltransferase/glycogen phosphorylase"/>
    <property type="match status" value="1"/>
</dbReference>
<evidence type="ECO:0000313" key="4">
    <source>
        <dbReference type="EMBL" id="GAF04923.1"/>
    </source>
</evidence>
<dbReference type="AlphaFoldDB" id="W7YBB6"/>